<keyword evidence="1" id="KW-0472">Membrane</keyword>
<dbReference type="Proteomes" id="UP000325433">
    <property type="component" value="Unassembled WGS sequence"/>
</dbReference>
<gene>
    <name evidence="2" type="ORF">BDV41DRAFT_527648</name>
</gene>
<protein>
    <submittedName>
        <fullName evidence="2">Uncharacterized protein</fullName>
    </submittedName>
</protein>
<evidence type="ECO:0000313" key="2">
    <source>
        <dbReference type="EMBL" id="KAE8317003.1"/>
    </source>
</evidence>
<keyword evidence="1" id="KW-1133">Transmembrane helix</keyword>
<dbReference type="EMBL" id="ML738304">
    <property type="protein sequence ID" value="KAE8317003.1"/>
    <property type="molecule type" value="Genomic_DNA"/>
</dbReference>
<proteinExistence type="predicted"/>
<evidence type="ECO:0000313" key="3">
    <source>
        <dbReference type="Proteomes" id="UP000325433"/>
    </source>
</evidence>
<sequence>MLCLALRILRTTILTRNYFFIRCRCAMVLAISVYIGCKGSLAMDHGRYLDREKRPGKP</sequence>
<accession>A0A5N6W8B2</accession>
<feature type="transmembrane region" description="Helical" evidence="1">
    <location>
        <begin position="19"/>
        <end position="37"/>
    </location>
</feature>
<keyword evidence="3" id="KW-1185">Reference proteome</keyword>
<dbReference type="AlphaFoldDB" id="A0A5N6W8B2"/>
<name>A0A5N6W8B2_9EURO</name>
<organism evidence="2 3">
    <name type="scientific">Aspergillus transmontanensis</name>
    <dbReference type="NCBI Taxonomy" id="1034304"/>
    <lineage>
        <taxon>Eukaryota</taxon>
        <taxon>Fungi</taxon>
        <taxon>Dikarya</taxon>
        <taxon>Ascomycota</taxon>
        <taxon>Pezizomycotina</taxon>
        <taxon>Eurotiomycetes</taxon>
        <taxon>Eurotiomycetidae</taxon>
        <taxon>Eurotiales</taxon>
        <taxon>Aspergillaceae</taxon>
        <taxon>Aspergillus</taxon>
        <taxon>Aspergillus subgen. Circumdati</taxon>
    </lineage>
</organism>
<keyword evidence="1" id="KW-0812">Transmembrane</keyword>
<evidence type="ECO:0000256" key="1">
    <source>
        <dbReference type="SAM" id="Phobius"/>
    </source>
</evidence>
<reference evidence="3" key="1">
    <citation type="submission" date="2019-04" db="EMBL/GenBank/DDBJ databases">
        <title>Friends and foes A comparative genomics studyof 23 Aspergillus species from section Flavi.</title>
        <authorList>
            <consortium name="DOE Joint Genome Institute"/>
            <person name="Kjaerbolling I."/>
            <person name="Vesth T."/>
            <person name="Frisvad J.C."/>
            <person name="Nybo J.L."/>
            <person name="Theobald S."/>
            <person name="Kildgaard S."/>
            <person name="Isbrandt T."/>
            <person name="Kuo A."/>
            <person name="Sato A."/>
            <person name="Lyhne E.K."/>
            <person name="Kogle M.E."/>
            <person name="Wiebenga A."/>
            <person name="Kun R.S."/>
            <person name="Lubbers R.J."/>
            <person name="Makela M.R."/>
            <person name="Barry K."/>
            <person name="Chovatia M."/>
            <person name="Clum A."/>
            <person name="Daum C."/>
            <person name="Haridas S."/>
            <person name="He G."/>
            <person name="LaButti K."/>
            <person name="Lipzen A."/>
            <person name="Mondo S."/>
            <person name="Riley R."/>
            <person name="Salamov A."/>
            <person name="Simmons B.A."/>
            <person name="Magnuson J.K."/>
            <person name="Henrissat B."/>
            <person name="Mortensen U.H."/>
            <person name="Larsen T.O."/>
            <person name="Devries R.P."/>
            <person name="Grigoriev I.V."/>
            <person name="Machida M."/>
            <person name="Baker S.E."/>
            <person name="Andersen M.R."/>
        </authorList>
    </citation>
    <scope>NUCLEOTIDE SEQUENCE [LARGE SCALE GENOMIC DNA]</scope>
    <source>
        <strain evidence="3">CBS 130015</strain>
    </source>
</reference>